<accession>A0AAV4MYY0</accession>
<evidence type="ECO:0000313" key="2">
    <source>
        <dbReference type="Proteomes" id="UP001054945"/>
    </source>
</evidence>
<dbReference type="EMBL" id="BPLR01002723">
    <property type="protein sequence ID" value="GIX77136.1"/>
    <property type="molecule type" value="Genomic_DNA"/>
</dbReference>
<name>A0AAV4MYY0_CAEEX</name>
<dbReference type="AlphaFoldDB" id="A0AAV4MYY0"/>
<protein>
    <submittedName>
        <fullName evidence="1">Uncharacterized protein</fullName>
    </submittedName>
</protein>
<proteinExistence type="predicted"/>
<evidence type="ECO:0000313" key="1">
    <source>
        <dbReference type="EMBL" id="GIX77136.1"/>
    </source>
</evidence>
<organism evidence="1 2">
    <name type="scientific">Caerostris extrusa</name>
    <name type="common">Bark spider</name>
    <name type="synonym">Caerostris bankana</name>
    <dbReference type="NCBI Taxonomy" id="172846"/>
    <lineage>
        <taxon>Eukaryota</taxon>
        <taxon>Metazoa</taxon>
        <taxon>Ecdysozoa</taxon>
        <taxon>Arthropoda</taxon>
        <taxon>Chelicerata</taxon>
        <taxon>Arachnida</taxon>
        <taxon>Araneae</taxon>
        <taxon>Araneomorphae</taxon>
        <taxon>Entelegynae</taxon>
        <taxon>Araneoidea</taxon>
        <taxon>Araneidae</taxon>
        <taxon>Caerostris</taxon>
    </lineage>
</organism>
<gene>
    <name evidence="1" type="ORF">CEXT_46351</name>
</gene>
<dbReference type="Proteomes" id="UP001054945">
    <property type="component" value="Unassembled WGS sequence"/>
</dbReference>
<reference evidence="1 2" key="1">
    <citation type="submission" date="2021-06" db="EMBL/GenBank/DDBJ databases">
        <title>Caerostris extrusa draft genome.</title>
        <authorList>
            <person name="Kono N."/>
            <person name="Arakawa K."/>
        </authorList>
    </citation>
    <scope>NUCLEOTIDE SEQUENCE [LARGE SCALE GENOMIC DNA]</scope>
</reference>
<keyword evidence="2" id="KW-1185">Reference proteome</keyword>
<comment type="caution">
    <text evidence="1">The sequence shown here is derived from an EMBL/GenBank/DDBJ whole genome shotgun (WGS) entry which is preliminary data.</text>
</comment>
<sequence>MDIFCPEGMFNLNCLFTKRNLGNVNPSFKMMSEEFVATTLSSSCLLYRILYQSRLIPKGFMSNAQFKLPLRHFS</sequence>